<evidence type="ECO:0000313" key="2">
    <source>
        <dbReference type="Proteomes" id="UP000035548"/>
    </source>
</evidence>
<proteinExistence type="predicted"/>
<keyword evidence="2" id="KW-1185">Reference proteome</keyword>
<dbReference type="Pfam" id="PF05096">
    <property type="entry name" value="Glu_cyclase_2"/>
    <property type="match status" value="1"/>
</dbReference>
<dbReference type="PANTHER" id="PTHR31270:SF1">
    <property type="entry name" value="GLUTAMINYL-PEPTIDE CYCLOTRANSFERASE"/>
    <property type="match status" value="1"/>
</dbReference>
<name>A0A0G3HD88_9CORY</name>
<dbReference type="GO" id="GO:0016603">
    <property type="term" value="F:glutaminyl-peptide cyclotransferase activity"/>
    <property type="evidence" value="ECO:0007669"/>
    <property type="project" value="UniProtKB-EC"/>
</dbReference>
<protein>
    <submittedName>
        <fullName evidence="1">Glutamine cyclotransferase</fullName>
        <ecNumber evidence="1">2.3.2.5</ecNumber>
    </submittedName>
</protein>
<organism evidence="1 2">
    <name type="scientific">Corynebacterium uterequi</name>
    <dbReference type="NCBI Taxonomy" id="1072256"/>
    <lineage>
        <taxon>Bacteria</taxon>
        <taxon>Bacillati</taxon>
        <taxon>Actinomycetota</taxon>
        <taxon>Actinomycetes</taxon>
        <taxon>Mycobacteriales</taxon>
        <taxon>Corynebacteriaceae</taxon>
        <taxon>Corynebacterium</taxon>
    </lineage>
</organism>
<dbReference type="InterPro" id="IPR011044">
    <property type="entry name" value="Quino_amine_DH_bsu"/>
</dbReference>
<dbReference type="KEGG" id="cut:CUTER_03180"/>
<dbReference type="Proteomes" id="UP000035548">
    <property type="component" value="Chromosome"/>
</dbReference>
<dbReference type="RefSeq" id="WP_047259195.1">
    <property type="nucleotide sequence ID" value="NZ_CP011546.1"/>
</dbReference>
<dbReference type="EMBL" id="CP011546">
    <property type="protein sequence ID" value="AKK10645.1"/>
    <property type="molecule type" value="Genomic_DNA"/>
</dbReference>
<accession>A0A0G3HD88</accession>
<evidence type="ECO:0000313" key="1">
    <source>
        <dbReference type="EMBL" id="AKK10645.1"/>
    </source>
</evidence>
<keyword evidence="1" id="KW-0012">Acyltransferase</keyword>
<dbReference type="PANTHER" id="PTHR31270">
    <property type="entry name" value="GLUTAMINYL-PEPTIDE CYCLOTRANSFERASE"/>
    <property type="match status" value="1"/>
</dbReference>
<reference evidence="1 2" key="1">
    <citation type="journal article" date="2015" name="Genome Announc.">
        <title>Virulence Factor Genes Detected in the Complete Genome Sequence of Corynebacterium uterequi DSM 45634, Isolated from the Uterus of a Maiden Mare.</title>
        <authorList>
            <person name="Ruckert C."/>
            <person name="Kriete M."/>
            <person name="Jaenicke S."/>
            <person name="Winkler A."/>
            <person name="Tauch A."/>
        </authorList>
    </citation>
    <scope>NUCLEOTIDE SEQUENCE [LARGE SCALE GENOMIC DNA]</scope>
    <source>
        <strain evidence="1 2">DSM 45634</strain>
    </source>
</reference>
<dbReference type="STRING" id="1072256.CUTER_03180"/>
<gene>
    <name evidence="1" type="ORF">CUTER_03180</name>
</gene>
<dbReference type="OrthoDB" id="9783700at2"/>
<sequence>MPLLSSVRTRSHVGSLVVAVMASATCLVGCHPTPRPVQPAQPERLRVDVLAEYPFDPGSFTQGLEMGPDGTVLVGTGQYGSSEIYRRTVGGEVLDAQPLPSRFFGEGLTRHGDTIWQLTWRSGTALGRDARSLDVVGSARYDGEGWGLCSRGAPGSTAAELVMSDGTDTLQVRDPETFAVRDEVAVRLAGAPVTGLNELECVGDDVYANVFLTSEILRIDRASGNVEAVIDASELTARAHAHPATPDHVDAVLNGIAAVGPDRFLLAGKWWPMMFEVRFVEA</sequence>
<dbReference type="AlphaFoldDB" id="A0A0G3HD88"/>
<reference evidence="2" key="2">
    <citation type="submission" date="2015-05" db="EMBL/GenBank/DDBJ databases">
        <title>Complete genome sequence of Corynebacterium uterequi DSM 45634, isolated from the uterus of a maiden mare.</title>
        <authorList>
            <person name="Ruckert C."/>
            <person name="Albersmeier A."/>
            <person name="Winkler A."/>
            <person name="Tauch A."/>
        </authorList>
    </citation>
    <scope>NUCLEOTIDE SEQUENCE [LARGE SCALE GENOMIC DNA]</scope>
    <source>
        <strain evidence="2">DSM 45634</strain>
    </source>
</reference>
<dbReference type="SUPFAM" id="SSF50969">
    <property type="entry name" value="YVTN repeat-like/Quinoprotein amine dehydrogenase"/>
    <property type="match status" value="1"/>
</dbReference>
<keyword evidence="1" id="KW-0808">Transferase</keyword>
<dbReference type="PATRIC" id="fig|1072256.5.peg.630"/>
<dbReference type="InterPro" id="IPR007788">
    <property type="entry name" value="QCT"/>
</dbReference>
<dbReference type="EC" id="2.3.2.5" evidence="1"/>